<proteinExistence type="predicted"/>
<dbReference type="AlphaFoldDB" id="A0A4R8DX79"/>
<dbReference type="PROSITE" id="PS51257">
    <property type="entry name" value="PROKAR_LIPOPROTEIN"/>
    <property type="match status" value="1"/>
</dbReference>
<dbReference type="EMBL" id="SODV01000001">
    <property type="protein sequence ID" value="TDX02145.1"/>
    <property type="molecule type" value="Genomic_DNA"/>
</dbReference>
<organism evidence="1 2">
    <name type="scientific">Dinghuibacter silviterrae</name>
    <dbReference type="NCBI Taxonomy" id="1539049"/>
    <lineage>
        <taxon>Bacteria</taxon>
        <taxon>Pseudomonadati</taxon>
        <taxon>Bacteroidota</taxon>
        <taxon>Chitinophagia</taxon>
        <taxon>Chitinophagales</taxon>
        <taxon>Chitinophagaceae</taxon>
        <taxon>Dinghuibacter</taxon>
    </lineage>
</organism>
<dbReference type="Proteomes" id="UP000294498">
    <property type="component" value="Unassembled WGS sequence"/>
</dbReference>
<sequence>MKNAKYIALIASGLILTFGCKKSLNSSVDLTKGAKAGFVTNAGWQTPTIWGRITRFDIGSGNGSDCLLAYDCWSDQVSLTQVTGANSTTIMMSYSGFNLVGGGNVPTNDWWSDVTDQFAEFGGCHVIPLDVNKTGHEDHILVYFPGRGWWWLLSYAGNGLWNNEGSGMSGIGGYDLAGGTFTDKIVAYDYGDGYKDALICYRPGNQFFWVLVNENAGATSSSNHANWVAVVKSSGGVGGYDLKGMYDQIVPVSINSPGNMDIVCYRPGLSFVWWETHSAYSTGWSTVYSTRSGLANNSFNELGDRMTPVNISSSGTPGYNADVYTMGWRPGDGIFYVDNYQYVPAYGFVEGWEPSGGLNYPMTHNPYSPSVTYEGDHILTFSPNGQGNSSILFYSNGTGAPSQIYEWNPGSETYTQVY</sequence>
<gene>
    <name evidence="1" type="ORF">EDB95_3195</name>
</gene>
<dbReference type="RefSeq" id="WP_133994768.1">
    <property type="nucleotide sequence ID" value="NZ_SODV01000001.1"/>
</dbReference>
<protein>
    <submittedName>
        <fullName evidence="1">Uncharacterized protein</fullName>
    </submittedName>
</protein>
<reference evidence="1 2" key="1">
    <citation type="submission" date="2019-03" db="EMBL/GenBank/DDBJ databases">
        <title>Genomic Encyclopedia of Type Strains, Phase IV (KMG-IV): sequencing the most valuable type-strain genomes for metagenomic binning, comparative biology and taxonomic classification.</title>
        <authorList>
            <person name="Goeker M."/>
        </authorList>
    </citation>
    <scope>NUCLEOTIDE SEQUENCE [LARGE SCALE GENOMIC DNA]</scope>
    <source>
        <strain evidence="1 2">DSM 100059</strain>
    </source>
</reference>
<keyword evidence="2" id="KW-1185">Reference proteome</keyword>
<accession>A0A4R8DX79</accession>
<comment type="caution">
    <text evidence="1">The sequence shown here is derived from an EMBL/GenBank/DDBJ whole genome shotgun (WGS) entry which is preliminary data.</text>
</comment>
<name>A0A4R8DX79_9BACT</name>
<dbReference type="OrthoDB" id="9815928at2"/>
<evidence type="ECO:0000313" key="2">
    <source>
        <dbReference type="Proteomes" id="UP000294498"/>
    </source>
</evidence>
<evidence type="ECO:0000313" key="1">
    <source>
        <dbReference type="EMBL" id="TDX02145.1"/>
    </source>
</evidence>